<name>A0A1J0MBX6_9CAUD</name>
<feature type="region of interest" description="Disordered" evidence="1">
    <location>
        <begin position="1"/>
        <end position="66"/>
    </location>
</feature>
<dbReference type="EMBL" id="KY092479">
    <property type="protein sequence ID" value="APD18523.1"/>
    <property type="molecule type" value="Genomic_DNA"/>
</dbReference>
<sequence length="236" mass="26080">MEHQRPRLLTRAADRSPRRPRARVHFRAPVNTDNRLMSRDGAPPMDTQTPDPIEPGQTYRPTPYNKAREPEDRITVRDVYTGEGRDEPTVAYDIASTDHRGRPVTTSSAMRESVFRKCYARATPEGPITYDAPLDRLTASVTVPGALVVIQPEGSDPDALRADVQTKGLDPARVACALRHLADRLDAEAAQQRPAGPFGNLLDYLAEAMADDILAAGRRNRAAYGRERAAEQRTDG</sequence>
<proteinExistence type="predicted"/>
<accession>A0A1J0MBX6</accession>
<protein>
    <submittedName>
        <fullName evidence="2">Uncharacterized protein</fullName>
    </submittedName>
</protein>
<dbReference type="Proteomes" id="UP000222426">
    <property type="component" value="Segment"/>
</dbReference>
<reference evidence="2 3" key="1">
    <citation type="submission" date="2016-11" db="EMBL/GenBank/DDBJ databases">
        <authorList>
            <person name="Meyer C.L."/>
            <person name="Nguyen V."/>
            <person name="Scott S.R."/>
            <person name="Nayek S."/>
            <person name="Syed N."/>
            <person name="Wagner P.E."/>
            <person name="Bhuiyan S."/>
            <person name="Layton S.R."/>
            <person name="Donegan-Quick R."/>
            <person name="Kim T."/>
            <person name="Visi D.K."/>
            <person name="Allen M.S."/>
            <person name="Hughes L.E."/>
            <person name="Garlena R.A."/>
            <person name="Russell D.A."/>
            <person name="Pope W.H."/>
            <person name="Jacobs-Sera D."/>
            <person name="Hendrix R.W."/>
            <person name="Hatfull G.F."/>
        </authorList>
    </citation>
    <scope>NUCLEOTIDE SEQUENCE [LARGE SCALE GENOMIC DNA]</scope>
</reference>
<evidence type="ECO:0000256" key="1">
    <source>
        <dbReference type="SAM" id="MobiDB-lite"/>
    </source>
</evidence>
<organism evidence="2 3">
    <name type="scientific">Streptomyces phage Ididsumtinwong</name>
    <dbReference type="NCBI Taxonomy" id="1920308"/>
    <lineage>
        <taxon>Viruses</taxon>
        <taxon>Duplodnaviria</taxon>
        <taxon>Heunggongvirae</taxon>
        <taxon>Uroviricota</taxon>
        <taxon>Caudoviricetes</taxon>
        <taxon>Austintatiousvirus</taxon>
        <taxon>Austintatiousvirus ididsumtinwong</taxon>
    </lineage>
</organism>
<keyword evidence="3" id="KW-1185">Reference proteome</keyword>
<gene>
    <name evidence="2" type="ORF">SEA_IDIDSUMTINWONG_48</name>
</gene>
<evidence type="ECO:0000313" key="3">
    <source>
        <dbReference type="Proteomes" id="UP000222426"/>
    </source>
</evidence>
<evidence type="ECO:0000313" key="2">
    <source>
        <dbReference type="EMBL" id="APD18523.1"/>
    </source>
</evidence>